<name>A0ABM3FZH6_NEOLC</name>
<dbReference type="GeneID" id="124294014"/>
<reference evidence="2" key="1">
    <citation type="submission" date="2025-08" db="UniProtKB">
        <authorList>
            <consortium name="RefSeq"/>
        </authorList>
    </citation>
    <scope>IDENTIFICATION</scope>
    <source>
        <tissue evidence="2">Thorax and Abdomen</tissue>
    </source>
</reference>
<dbReference type="RefSeq" id="XP_046593406.1">
    <property type="nucleotide sequence ID" value="XM_046737450.1"/>
</dbReference>
<evidence type="ECO:0000313" key="2">
    <source>
        <dbReference type="RefSeq" id="XP_046593406.1"/>
    </source>
</evidence>
<accession>A0ABM3FZH6</accession>
<organism evidence="1 2">
    <name type="scientific">Neodiprion lecontei</name>
    <name type="common">Redheaded pine sawfly</name>
    <dbReference type="NCBI Taxonomy" id="441921"/>
    <lineage>
        <taxon>Eukaryota</taxon>
        <taxon>Metazoa</taxon>
        <taxon>Ecdysozoa</taxon>
        <taxon>Arthropoda</taxon>
        <taxon>Hexapoda</taxon>
        <taxon>Insecta</taxon>
        <taxon>Pterygota</taxon>
        <taxon>Neoptera</taxon>
        <taxon>Endopterygota</taxon>
        <taxon>Hymenoptera</taxon>
        <taxon>Tenthredinoidea</taxon>
        <taxon>Diprionidae</taxon>
        <taxon>Diprioninae</taxon>
        <taxon>Neodiprion</taxon>
    </lineage>
</organism>
<evidence type="ECO:0000313" key="1">
    <source>
        <dbReference type="Proteomes" id="UP000829291"/>
    </source>
</evidence>
<dbReference type="Proteomes" id="UP000829291">
    <property type="component" value="Chromosome 4"/>
</dbReference>
<protein>
    <submittedName>
        <fullName evidence="2">Uncharacterized protein LOC124294014</fullName>
    </submittedName>
</protein>
<sequence>MSESMDPKVLTLVRVLREERDVNLDGVESRGGCSLRSQLGPAATAGHHCPERFIHCTVCWFLGDGPAAAGICKENYGASGIGGGSYRCQSDHPEYVEDVRESS</sequence>
<proteinExistence type="predicted"/>
<gene>
    <name evidence="2" type="primary">LOC124294014</name>
</gene>
<keyword evidence="1" id="KW-1185">Reference proteome</keyword>